<proteinExistence type="predicted"/>
<name>A0ABS5TGU8_9ACTN</name>
<keyword evidence="2" id="KW-1185">Reference proteome</keyword>
<evidence type="ECO:0000313" key="1">
    <source>
        <dbReference type="EMBL" id="MBT0769391.1"/>
    </source>
</evidence>
<accession>A0ABS5TGU8</accession>
<protein>
    <recommendedName>
        <fullName evidence="3">Lipoprotein</fullName>
    </recommendedName>
</protein>
<sequence>MERDSTVLTRLLGVVAGAAVLAGCSGDPAATGQVRPAMGQVAQVGPAAQVMQTGMVGAAGGRVLVPGGPSVDVPAGSVSGDGRLTVRRAGPGHAAPAAPSPFLGVLDAYEISLEGARLTGPVRLTFPVLMQPLPARADADAAAVLGHFDPVSGSWKTVAADYDPDRATITAEVYELAWWNAFGWDFAALRNAVAGAYRQALAATAVAPSCRDESEALATGVRVRSTGSDRMRWCYGLDEGRPVLRVTNTQGYPVSVSLPRAWRSRTMVDGAQLAAGLGAVRTTRGGTETQLLTGGSTLELHPGVLSPGGTVTARSSGAGFLAAALTFARDTFAMTMRGVPGAPVPNAQATTHALDAVLDGDCLRGRTHRAVDGLDAAGAAVLRAHAVAFGCLRPAWQEQYRLDGRTGDFVGVALTWLTTGIPVLIDGVTGIADGVVYTAPDTIRVRAAEPAQQMVMLGDR</sequence>
<dbReference type="EMBL" id="JAHBAY010000004">
    <property type="protein sequence ID" value="MBT0769391.1"/>
    <property type="molecule type" value="Genomic_DNA"/>
</dbReference>
<dbReference type="PROSITE" id="PS51257">
    <property type="entry name" value="PROKAR_LIPOPROTEIN"/>
    <property type="match status" value="1"/>
</dbReference>
<gene>
    <name evidence="1" type="ORF">KIH74_10705</name>
</gene>
<evidence type="ECO:0000313" key="2">
    <source>
        <dbReference type="Proteomes" id="UP001197247"/>
    </source>
</evidence>
<evidence type="ECO:0008006" key="3">
    <source>
        <dbReference type="Google" id="ProtNLM"/>
    </source>
</evidence>
<comment type="caution">
    <text evidence="1">The sequence shown here is derived from an EMBL/GenBank/DDBJ whole genome shotgun (WGS) entry which is preliminary data.</text>
</comment>
<dbReference type="Proteomes" id="UP001197247">
    <property type="component" value="Unassembled WGS sequence"/>
</dbReference>
<organism evidence="1 2">
    <name type="scientific">Kineosporia corallincola</name>
    <dbReference type="NCBI Taxonomy" id="2835133"/>
    <lineage>
        <taxon>Bacteria</taxon>
        <taxon>Bacillati</taxon>
        <taxon>Actinomycetota</taxon>
        <taxon>Actinomycetes</taxon>
        <taxon>Kineosporiales</taxon>
        <taxon>Kineosporiaceae</taxon>
        <taxon>Kineosporia</taxon>
    </lineage>
</organism>
<reference evidence="1 2" key="1">
    <citation type="submission" date="2021-05" db="EMBL/GenBank/DDBJ databases">
        <title>Kineosporia and Streptomyces sp. nov. two new marine actinobacteria isolated from Coral.</title>
        <authorList>
            <person name="Buangrab K."/>
            <person name="Sutthacheep M."/>
            <person name="Yeemin T."/>
            <person name="Harunari E."/>
            <person name="Igarashi Y."/>
            <person name="Kanchanasin P."/>
            <person name="Tanasupawat S."/>
            <person name="Phongsopitanun W."/>
        </authorList>
    </citation>
    <scope>NUCLEOTIDE SEQUENCE [LARGE SCALE GENOMIC DNA]</scope>
    <source>
        <strain evidence="1 2">J2-2</strain>
    </source>
</reference>
<dbReference type="RefSeq" id="WP_214155693.1">
    <property type="nucleotide sequence ID" value="NZ_JAHBAY010000004.1"/>
</dbReference>